<evidence type="ECO:0000256" key="8">
    <source>
        <dbReference type="ARBA" id="ARBA00022840"/>
    </source>
</evidence>
<keyword evidence="9" id="KW-1278">Translocase</keyword>
<organism evidence="12 13">
    <name type="scientific">Alkaliphilus peptidifermentans DSM 18978</name>
    <dbReference type="NCBI Taxonomy" id="1120976"/>
    <lineage>
        <taxon>Bacteria</taxon>
        <taxon>Bacillati</taxon>
        <taxon>Bacillota</taxon>
        <taxon>Clostridia</taxon>
        <taxon>Peptostreptococcales</taxon>
        <taxon>Natronincolaceae</taxon>
        <taxon>Alkaliphilus</taxon>
    </lineage>
</organism>
<keyword evidence="4" id="KW-1003">Cell membrane</keyword>
<comment type="subcellular location">
    <subcellularLocation>
        <location evidence="2">Cell inner membrane</location>
    </subcellularLocation>
    <subcellularLocation>
        <location evidence="1">Cell membrane</location>
        <topology evidence="1">Peripheral membrane protein</topology>
    </subcellularLocation>
</comment>
<feature type="domain" description="ABC transporter" evidence="11">
    <location>
        <begin position="6"/>
        <end position="243"/>
    </location>
</feature>
<keyword evidence="7" id="KW-0547">Nucleotide-binding</keyword>
<feature type="domain" description="ABC transporter" evidence="11">
    <location>
        <begin position="263"/>
        <end position="506"/>
    </location>
</feature>
<evidence type="ECO:0000256" key="4">
    <source>
        <dbReference type="ARBA" id="ARBA00022475"/>
    </source>
</evidence>
<name>A0A1G5FET5_9FIRM</name>
<dbReference type="GO" id="GO:0015749">
    <property type="term" value="P:monosaccharide transmembrane transport"/>
    <property type="evidence" value="ECO:0007669"/>
    <property type="project" value="UniProtKB-ARBA"/>
</dbReference>
<dbReference type="InterPro" id="IPR003593">
    <property type="entry name" value="AAA+_ATPase"/>
</dbReference>
<evidence type="ECO:0000256" key="2">
    <source>
        <dbReference type="ARBA" id="ARBA00004533"/>
    </source>
</evidence>
<dbReference type="NCBIfam" id="NF010069">
    <property type="entry name" value="PRK13549.1"/>
    <property type="match status" value="1"/>
</dbReference>
<reference evidence="12 13" key="1">
    <citation type="submission" date="2016-10" db="EMBL/GenBank/DDBJ databases">
        <authorList>
            <person name="de Groot N.N."/>
        </authorList>
    </citation>
    <scope>NUCLEOTIDE SEQUENCE [LARGE SCALE GENOMIC DNA]</scope>
    <source>
        <strain evidence="12 13">DSM 18978</strain>
    </source>
</reference>
<dbReference type="FunFam" id="3.40.50.300:FF:000126">
    <property type="entry name" value="Galactose/methyl galactoside import ATP-binding protein MglA"/>
    <property type="match status" value="1"/>
</dbReference>
<dbReference type="EMBL" id="FMUS01000007">
    <property type="protein sequence ID" value="SCY37802.1"/>
    <property type="molecule type" value="Genomic_DNA"/>
</dbReference>
<dbReference type="Gene3D" id="3.40.50.300">
    <property type="entry name" value="P-loop containing nucleotide triphosphate hydrolases"/>
    <property type="match status" value="2"/>
</dbReference>
<dbReference type="PROSITE" id="PS00211">
    <property type="entry name" value="ABC_TRANSPORTER_1"/>
    <property type="match status" value="1"/>
</dbReference>
<dbReference type="SMART" id="SM00382">
    <property type="entry name" value="AAA"/>
    <property type="match status" value="2"/>
</dbReference>
<evidence type="ECO:0000256" key="9">
    <source>
        <dbReference type="ARBA" id="ARBA00022967"/>
    </source>
</evidence>
<gene>
    <name evidence="12" type="ORF">SAMN03080606_01396</name>
</gene>
<dbReference type="OrthoDB" id="9771863at2"/>
<dbReference type="GO" id="GO:0005886">
    <property type="term" value="C:plasma membrane"/>
    <property type="evidence" value="ECO:0007669"/>
    <property type="project" value="UniProtKB-SubCell"/>
</dbReference>
<dbReference type="PROSITE" id="PS50893">
    <property type="entry name" value="ABC_TRANSPORTER_2"/>
    <property type="match status" value="2"/>
</dbReference>
<dbReference type="GO" id="GO:0005524">
    <property type="term" value="F:ATP binding"/>
    <property type="evidence" value="ECO:0007669"/>
    <property type="project" value="UniProtKB-KW"/>
</dbReference>
<dbReference type="AlphaFoldDB" id="A0A1G5FET5"/>
<dbReference type="CDD" id="cd03216">
    <property type="entry name" value="ABC_Carb_Monos_I"/>
    <property type="match status" value="1"/>
</dbReference>
<protein>
    <submittedName>
        <fullName evidence="12">Xylose ABC transporter ATP-binding protein</fullName>
    </submittedName>
</protein>
<dbReference type="PANTHER" id="PTHR43790:SF1">
    <property type="entry name" value="XYLOSE IMPORT ATP-BINDING PROTEIN XYLG"/>
    <property type="match status" value="1"/>
</dbReference>
<proteinExistence type="predicted"/>
<evidence type="ECO:0000256" key="3">
    <source>
        <dbReference type="ARBA" id="ARBA00022448"/>
    </source>
</evidence>
<evidence type="ECO:0000256" key="7">
    <source>
        <dbReference type="ARBA" id="ARBA00022741"/>
    </source>
</evidence>
<keyword evidence="10" id="KW-0472">Membrane</keyword>
<keyword evidence="6" id="KW-0677">Repeat</keyword>
<evidence type="ECO:0000259" key="11">
    <source>
        <dbReference type="PROSITE" id="PS50893"/>
    </source>
</evidence>
<dbReference type="Proteomes" id="UP000198636">
    <property type="component" value="Unassembled WGS sequence"/>
</dbReference>
<keyword evidence="8 12" id="KW-0067">ATP-binding</keyword>
<dbReference type="FunFam" id="3.40.50.300:FF:000127">
    <property type="entry name" value="Ribose import ATP-binding protein RbsA"/>
    <property type="match status" value="1"/>
</dbReference>
<dbReference type="RefSeq" id="WP_091541577.1">
    <property type="nucleotide sequence ID" value="NZ_FMUS01000007.1"/>
</dbReference>
<evidence type="ECO:0000256" key="1">
    <source>
        <dbReference type="ARBA" id="ARBA00004202"/>
    </source>
</evidence>
<evidence type="ECO:0000256" key="6">
    <source>
        <dbReference type="ARBA" id="ARBA00022737"/>
    </source>
</evidence>
<dbReference type="SUPFAM" id="SSF52540">
    <property type="entry name" value="P-loop containing nucleoside triphosphate hydrolases"/>
    <property type="match status" value="2"/>
</dbReference>
<dbReference type="InterPro" id="IPR003439">
    <property type="entry name" value="ABC_transporter-like_ATP-bd"/>
</dbReference>
<dbReference type="GO" id="GO:0016887">
    <property type="term" value="F:ATP hydrolysis activity"/>
    <property type="evidence" value="ECO:0007669"/>
    <property type="project" value="InterPro"/>
</dbReference>
<dbReference type="InterPro" id="IPR027417">
    <property type="entry name" value="P-loop_NTPase"/>
</dbReference>
<dbReference type="PANTHER" id="PTHR43790">
    <property type="entry name" value="CARBOHYDRATE TRANSPORT ATP-BINDING PROTEIN MG119-RELATED"/>
    <property type="match status" value="1"/>
</dbReference>
<sequence length="516" mass="57471">MSEYILEMQEIVKEFPGVKALDNVNLKVKRGEIHALVGENGAGKSTLMKVLSGVYPYGKYTGQILINGVEQRFNTIKDSEAAGVGIIYQELTLVKQMNICENIFLGSEFEKFGVIDWNRAMAETNRLIKEVGLSSGPDTRIVNLGIGKQQLVEIAKALSKNIKILILDEPTAALNETDSENLLSIIKALKKEGITCIYISHKLKEVKAIADTITILRDGRTIESYPNNELVDQSKIITGMVGRELKQLFPRQEHTPGDVVLEVKNWNVYNPELPDRKAIDNVSFNARKGEILGVAGLMGSGRTELMMSLFGAYGINKTGEIIIDNELVKVKEPRDAIEKGLCYLSEDRKKTGLVLMMDIKENITLSNLNKISNIMGINENEEIKAANEYVKALKIKTPSIEQKVKNLSGGNQQKVVIAKWLMAKPKVLVLDEPTRGIDVGAKFEIYNIMNKLADQGVSIIMISSELPEVLGMSDRILVMHEGKISTELDWKDADQETIMYYATGQQPRTLKELEEV</sequence>
<keyword evidence="13" id="KW-1185">Reference proteome</keyword>
<keyword evidence="5" id="KW-0762">Sugar transport</keyword>
<evidence type="ECO:0000256" key="10">
    <source>
        <dbReference type="ARBA" id="ARBA00023136"/>
    </source>
</evidence>
<dbReference type="InterPro" id="IPR050107">
    <property type="entry name" value="ABC_carbohydrate_import_ATPase"/>
</dbReference>
<dbReference type="InterPro" id="IPR017871">
    <property type="entry name" value="ABC_transporter-like_CS"/>
</dbReference>
<accession>A0A1G5FET5</accession>
<evidence type="ECO:0000256" key="5">
    <source>
        <dbReference type="ARBA" id="ARBA00022597"/>
    </source>
</evidence>
<dbReference type="STRING" id="1120976.SAMN03080606_01396"/>
<keyword evidence="3" id="KW-0813">Transport</keyword>
<evidence type="ECO:0000313" key="13">
    <source>
        <dbReference type="Proteomes" id="UP000198636"/>
    </source>
</evidence>
<dbReference type="CDD" id="cd03215">
    <property type="entry name" value="ABC_Carb_Monos_II"/>
    <property type="match status" value="1"/>
</dbReference>
<dbReference type="Pfam" id="PF00005">
    <property type="entry name" value="ABC_tran"/>
    <property type="match status" value="2"/>
</dbReference>
<evidence type="ECO:0000313" key="12">
    <source>
        <dbReference type="EMBL" id="SCY37802.1"/>
    </source>
</evidence>